<evidence type="ECO:0000313" key="5">
    <source>
        <dbReference type="EMBL" id="PZO37309.1"/>
    </source>
</evidence>
<dbReference type="InterPro" id="IPR019734">
    <property type="entry name" value="TPR_rpt"/>
</dbReference>
<dbReference type="PRINTS" id="PR00364">
    <property type="entry name" value="DISEASERSIST"/>
</dbReference>
<evidence type="ECO:0000256" key="2">
    <source>
        <dbReference type="ARBA" id="ARBA00022803"/>
    </source>
</evidence>
<dbReference type="InterPro" id="IPR027417">
    <property type="entry name" value="P-loop_NTPase"/>
</dbReference>
<dbReference type="InterPro" id="IPR011990">
    <property type="entry name" value="TPR-like_helical_dom_sf"/>
</dbReference>
<reference evidence="5 6" key="2">
    <citation type="submission" date="2018-06" db="EMBL/GenBank/DDBJ databases">
        <title>Metagenomic assembly of (sub)arctic Cyanobacteria and their associated microbiome from non-axenic cultures.</title>
        <authorList>
            <person name="Baurain D."/>
        </authorList>
    </citation>
    <scope>NUCLEOTIDE SEQUENCE [LARGE SCALE GENOMIC DNA]</scope>
    <source>
        <strain evidence="5">ULC066bin1</strain>
    </source>
</reference>
<keyword evidence="1" id="KW-0677">Repeat</keyword>
<sequence>MEWREFLAQLADENIKNLKDLSSNVPTATVRKTFIESFPERHGVADNPFKGDKTKEAQQTLVYKCFEEVCPDLKAKSKGKWQVLRDWLNDEFASLSSPQKKDRFRANEPLPSIPVWHGRELLLTQLQEFLKEATLRVLVLLGQGGIGKTSLAIKLMEKIAPQYKQVFYFRVREGKSFDDLVALVLGQEALADQTVEAKILEILRCFQQPTLLVLDNLEDGLHPAHSENLGKAIDPELGVLINRLAFSQHQAKVIITSRELPLDLADPRTKRTNPKLVRVHIVDGISQEASLEILQEYGFSDKRLADLKTIAERTGGHPLMMELLSNYVEQVDYLLKYPEIFAEGAISILQDQLLRQPESARELLFRMTLLRHPVEVGGLNFLRLYDDGWEKDGRYEQALMLMPRQQTLEFSESIKHETKQLLRLLTEANLVKQTYDEWKSEFFYNLHPVVVEGVQTVSSFDSLPSLFHRVYRYYQSDRSFQSFDFQRDTQRIGEAIVFAWLSGDLREAESLVQILFNYSIRLGQGDFLETALSQAASINENVKQSDSLLLLARFHRDIGNWNEAESYCYQALSIAEELGDRAGRAMIWGALGGIERNRGNWDAAEALFQQSLQLRTELGDRAGMANSWGLLGDIERNRGNWDAAQSLYRQCLAVEQELGDRAGMASSWGVLGDIERNRGNWDAAESLYRQSLQLRTELGDRAGMASSWGVLGEIERYRGNWDAAIDFYLNALTFKENLMGLDHPEVADLLVSLGSTYQQQKSYDQAEAYFSRSLTIREQKLGLNHPETKKVRMMLNGMQQIKDSPQAADFMTSILSLMQQKPELASTLQQSITQRLATTPDADMEDIMQTLLFELAENDSDLKNLITQFSELSDTNTEI</sequence>
<evidence type="ECO:0000259" key="4">
    <source>
        <dbReference type="Pfam" id="PF05729"/>
    </source>
</evidence>
<reference evidence="5 6" key="1">
    <citation type="submission" date="2018-04" db="EMBL/GenBank/DDBJ databases">
        <authorList>
            <person name="Go L.Y."/>
            <person name="Mitchell J.A."/>
        </authorList>
    </citation>
    <scope>NUCLEOTIDE SEQUENCE [LARGE SCALE GENOMIC DNA]</scope>
    <source>
        <strain evidence="5">ULC066bin1</strain>
    </source>
</reference>
<comment type="caution">
    <text evidence="5">The sequence shown here is derived from an EMBL/GenBank/DDBJ whole genome shotgun (WGS) entry which is preliminary data.</text>
</comment>
<feature type="repeat" description="TPR" evidence="3">
    <location>
        <begin position="747"/>
        <end position="780"/>
    </location>
</feature>
<dbReference type="Gene3D" id="3.40.50.300">
    <property type="entry name" value="P-loop containing nucleotide triphosphate hydrolases"/>
    <property type="match status" value="1"/>
</dbReference>
<protein>
    <recommendedName>
        <fullName evidence="4">NACHT domain-containing protein</fullName>
    </recommendedName>
</protein>
<dbReference type="PANTHER" id="PTHR45641:SF19">
    <property type="entry name" value="NEPHROCYSTIN-3"/>
    <property type="match status" value="1"/>
</dbReference>
<dbReference type="InterPro" id="IPR007111">
    <property type="entry name" value="NACHT_NTPase"/>
</dbReference>
<dbReference type="Pfam" id="PF05729">
    <property type="entry name" value="NACHT"/>
    <property type="match status" value="1"/>
</dbReference>
<proteinExistence type="predicted"/>
<dbReference type="PROSITE" id="PS50005">
    <property type="entry name" value="TPR"/>
    <property type="match status" value="2"/>
</dbReference>
<dbReference type="AlphaFoldDB" id="A0A2W4W5P8"/>
<name>A0A2W4W5P8_9CYAN</name>
<dbReference type="Proteomes" id="UP000249467">
    <property type="component" value="Unassembled WGS sequence"/>
</dbReference>
<dbReference type="SUPFAM" id="SSF52540">
    <property type="entry name" value="P-loop containing nucleoside triphosphate hydrolases"/>
    <property type="match status" value="1"/>
</dbReference>
<keyword evidence="2 3" id="KW-0802">TPR repeat</keyword>
<dbReference type="SUPFAM" id="SSF48452">
    <property type="entry name" value="TPR-like"/>
    <property type="match status" value="1"/>
</dbReference>
<feature type="repeat" description="TPR" evidence="3">
    <location>
        <begin position="705"/>
        <end position="738"/>
    </location>
</feature>
<dbReference type="EMBL" id="QBML01000032">
    <property type="protein sequence ID" value="PZO37309.1"/>
    <property type="molecule type" value="Genomic_DNA"/>
</dbReference>
<evidence type="ECO:0000256" key="3">
    <source>
        <dbReference type="PROSITE-ProRule" id="PRU00339"/>
    </source>
</evidence>
<dbReference type="Pfam" id="PF13176">
    <property type="entry name" value="TPR_7"/>
    <property type="match status" value="2"/>
</dbReference>
<dbReference type="PANTHER" id="PTHR45641">
    <property type="entry name" value="TETRATRICOPEPTIDE REPEAT PROTEIN (AFU_ORTHOLOGUE AFUA_6G03870)"/>
    <property type="match status" value="1"/>
</dbReference>
<evidence type="ECO:0000313" key="6">
    <source>
        <dbReference type="Proteomes" id="UP000249467"/>
    </source>
</evidence>
<dbReference type="SMART" id="SM00028">
    <property type="entry name" value="TPR"/>
    <property type="match status" value="6"/>
</dbReference>
<organism evidence="5 6">
    <name type="scientific">Pseudanabaena frigida</name>
    <dbReference type="NCBI Taxonomy" id="945775"/>
    <lineage>
        <taxon>Bacteria</taxon>
        <taxon>Bacillati</taxon>
        <taxon>Cyanobacteriota</taxon>
        <taxon>Cyanophyceae</taxon>
        <taxon>Pseudanabaenales</taxon>
        <taxon>Pseudanabaenaceae</taxon>
        <taxon>Pseudanabaena</taxon>
    </lineage>
</organism>
<accession>A0A2W4W5P8</accession>
<dbReference type="Pfam" id="PF13424">
    <property type="entry name" value="TPR_12"/>
    <property type="match status" value="2"/>
</dbReference>
<dbReference type="Gene3D" id="1.25.40.10">
    <property type="entry name" value="Tetratricopeptide repeat domain"/>
    <property type="match status" value="2"/>
</dbReference>
<gene>
    <name evidence="5" type="ORF">DCF19_19210</name>
</gene>
<evidence type="ECO:0000256" key="1">
    <source>
        <dbReference type="ARBA" id="ARBA00022737"/>
    </source>
</evidence>
<feature type="domain" description="NACHT" evidence="4">
    <location>
        <begin position="136"/>
        <end position="259"/>
    </location>
</feature>